<evidence type="ECO:0000313" key="14">
    <source>
        <dbReference type="Proteomes" id="UP000198748"/>
    </source>
</evidence>
<feature type="transmembrane region" description="Helical" evidence="12">
    <location>
        <begin position="190"/>
        <end position="209"/>
    </location>
</feature>
<dbReference type="Pfam" id="PF02628">
    <property type="entry name" value="COX15-CtaA"/>
    <property type="match status" value="1"/>
</dbReference>
<evidence type="ECO:0000256" key="8">
    <source>
        <dbReference type="ARBA" id="ARBA00023133"/>
    </source>
</evidence>
<feature type="transmembrane region" description="Helical" evidence="12">
    <location>
        <begin position="123"/>
        <end position="140"/>
    </location>
</feature>
<feature type="transmembrane region" description="Helical" evidence="12">
    <location>
        <begin position="274"/>
        <end position="297"/>
    </location>
</feature>
<dbReference type="EMBL" id="FNAN01000006">
    <property type="protein sequence ID" value="SDE73050.1"/>
    <property type="molecule type" value="Genomic_DNA"/>
</dbReference>
<keyword evidence="14" id="KW-1185">Reference proteome</keyword>
<keyword evidence="8" id="KW-0350">Heme biosynthesis</keyword>
<organism evidence="13 14">
    <name type="scientific">Dyadobacter soli</name>
    <dbReference type="NCBI Taxonomy" id="659014"/>
    <lineage>
        <taxon>Bacteria</taxon>
        <taxon>Pseudomonadati</taxon>
        <taxon>Bacteroidota</taxon>
        <taxon>Cytophagia</taxon>
        <taxon>Cytophagales</taxon>
        <taxon>Spirosomataceae</taxon>
        <taxon>Dyadobacter</taxon>
    </lineage>
</organism>
<feature type="transmembrane region" description="Helical" evidence="12">
    <location>
        <begin position="241"/>
        <end position="262"/>
    </location>
</feature>
<feature type="transmembrane region" description="Helical" evidence="12">
    <location>
        <begin position="20"/>
        <end position="37"/>
    </location>
</feature>
<feature type="transmembrane region" description="Helical" evidence="12">
    <location>
        <begin position="96"/>
        <end position="116"/>
    </location>
</feature>
<dbReference type="STRING" id="659014.SAMN04487996_106328"/>
<feature type="transmembrane region" description="Helical" evidence="12">
    <location>
        <begin position="303"/>
        <end position="323"/>
    </location>
</feature>
<dbReference type="RefSeq" id="WP_090149694.1">
    <property type="nucleotide sequence ID" value="NZ_FNAN01000006.1"/>
</dbReference>
<comment type="subcellular location">
    <subcellularLocation>
        <location evidence="1">Membrane</location>
        <topology evidence="1">Multi-pass membrane protein</topology>
    </subcellularLocation>
</comment>
<evidence type="ECO:0000256" key="4">
    <source>
        <dbReference type="ARBA" id="ARBA00022723"/>
    </source>
</evidence>
<evidence type="ECO:0000256" key="2">
    <source>
        <dbReference type="ARBA" id="ARBA00022475"/>
    </source>
</evidence>
<evidence type="ECO:0000256" key="1">
    <source>
        <dbReference type="ARBA" id="ARBA00004141"/>
    </source>
</evidence>
<dbReference type="GO" id="GO:0046872">
    <property type="term" value="F:metal ion binding"/>
    <property type="evidence" value="ECO:0007669"/>
    <property type="project" value="UniProtKB-KW"/>
</dbReference>
<proteinExistence type="predicted"/>
<reference evidence="14" key="1">
    <citation type="submission" date="2016-10" db="EMBL/GenBank/DDBJ databases">
        <authorList>
            <person name="Varghese N."/>
            <person name="Submissions S."/>
        </authorList>
    </citation>
    <scope>NUCLEOTIDE SEQUENCE [LARGE SCALE GENOMIC DNA]</scope>
    <source>
        <strain evidence="14">DSM 25329</strain>
    </source>
</reference>
<evidence type="ECO:0000256" key="10">
    <source>
        <dbReference type="ARBA" id="ARBA00023157"/>
    </source>
</evidence>
<dbReference type="InterPro" id="IPR003780">
    <property type="entry name" value="COX15/CtaA_fam"/>
</dbReference>
<keyword evidence="5 12" id="KW-1133">Transmembrane helix</keyword>
<evidence type="ECO:0000256" key="7">
    <source>
        <dbReference type="ARBA" id="ARBA00023004"/>
    </source>
</evidence>
<keyword evidence="7" id="KW-0408">Iron</keyword>
<dbReference type="InterPro" id="IPR050450">
    <property type="entry name" value="COX15/CtaA_HemeA_synthase"/>
</dbReference>
<accession>A0A1G7FAV8</accession>
<evidence type="ECO:0000256" key="9">
    <source>
        <dbReference type="ARBA" id="ARBA00023136"/>
    </source>
</evidence>
<gene>
    <name evidence="13" type="ORF">SAMN04487996_106328</name>
</gene>
<dbReference type="AlphaFoldDB" id="A0A1G7FAV8"/>
<keyword evidence="4" id="KW-0479">Metal-binding</keyword>
<dbReference type="OrthoDB" id="1447144at2"/>
<evidence type="ECO:0000256" key="3">
    <source>
        <dbReference type="ARBA" id="ARBA00022692"/>
    </source>
</evidence>
<dbReference type="Proteomes" id="UP000198748">
    <property type="component" value="Unassembled WGS sequence"/>
</dbReference>
<evidence type="ECO:0000256" key="11">
    <source>
        <dbReference type="ARBA" id="ARBA00023444"/>
    </source>
</evidence>
<keyword evidence="2" id="KW-1003">Cell membrane</keyword>
<protein>
    <submittedName>
        <fullName evidence="13">Cytochrome c oxidase assembly protein subunit 15</fullName>
    </submittedName>
</protein>
<keyword evidence="6" id="KW-0560">Oxidoreductase</keyword>
<feature type="transmembrane region" description="Helical" evidence="12">
    <location>
        <begin position="152"/>
        <end position="178"/>
    </location>
</feature>
<name>A0A1G7FAV8_9BACT</name>
<dbReference type="PANTHER" id="PTHR35457:SF1">
    <property type="entry name" value="HEME A SYNTHASE"/>
    <property type="match status" value="1"/>
</dbReference>
<dbReference type="GO" id="GO:0016020">
    <property type="term" value="C:membrane"/>
    <property type="evidence" value="ECO:0007669"/>
    <property type="project" value="UniProtKB-SubCell"/>
</dbReference>
<evidence type="ECO:0000313" key="13">
    <source>
        <dbReference type="EMBL" id="SDE73050.1"/>
    </source>
</evidence>
<keyword evidence="9 12" id="KW-0472">Membrane</keyword>
<dbReference type="GO" id="GO:0016491">
    <property type="term" value="F:oxidoreductase activity"/>
    <property type="evidence" value="ECO:0007669"/>
    <property type="project" value="UniProtKB-KW"/>
</dbReference>
<keyword evidence="3 12" id="KW-0812">Transmembrane</keyword>
<sequence length="342" mass="37782">MTSLKHIIDLKANRRFRRFALNTLISLYLVVIAGGVVRSTGSGMGCPDWPKCFGRWVPPTEASQLPANYKEIYGAKLKGEVEFNATKTWTEYVNRLVGALTGIIIFLMLLASIPFLKSGNKQIFFWSLTAFLLTGFQGWLGAKVVSFELHPLIVTVHMLLAIVIIFIVLYVFTWAGYVEKVLTLREGSEKLLSGIGIAVMALSLFQILLGTQVREAMDVVIMKLGYGARSEWIDELGANFYIHRSFSILVFVVNAIWISRVLKTGNKGTVAGKIAIACLCILIAEIATGILMAYFGVPAFAQPMHLTFAILLIGLQFIVWLVVNGKKYLKYKGVAATAGSQF</sequence>
<keyword evidence="10" id="KW-1015">Disulfide bond</keyword>
<dbReference type="GO" id="GO:0006784">
    <property type="term" value="P:heme A biosynthetic process"/>
    <property type="evidence" value="ECO:0007669"/>
    <property type="project" value="InterPro"/>
</dbReference>
<evidence type="ECO:0000256" key="5">
    <source>
        <dbReference type="ARBA" id="ARBA00022989"/>
    </source>
</evidence>
<dbReference type="PANTHER" id="PTHR35457">
    <property type="entry name" value="HEME A SYNTHASE"/>
    <property type="match status" value="1"/>
</dbReference>
<evidence type="ECO:0000256" key="6">
    <source>
        <dbReference type="ARBA" id="ARBA00023002"/>
    </source>
</evidence>
<evidence type="ECO:0000256" key="12">
    <source>
        <dbReference type="SAM" id="Phobius"/>
    </source>
</evidence>
<comment type="pathway">
    <text evidence="11">Porphyrin-containing compound metabolism.</text>
</comment>